<name>A0A9P4X9V8_9HYPO</name>
<dbReference type="AlphaFoldDB" id="A0A9P4X9V8"/>
<evidence type="ECO:0000313" key="2">
    <source>
        <dbReference type="EMBL" id="KAF3065688.1"/>
    </source>
</evidence>
<keyword evidence="1" id="KW-0472">Membrane</keyword>
<proteinExistence type="predicted"/>
<keyword evidence="1" id="KW-0812">Transmembrane</keyword>
<evidence type="ECO:0000313" key="3">
    <source>
        <dbReference type="Proteomes" id="UP000801864"/>
    </source>
</evidence>
<sequence length="78" mass="8436">MLACSYDIAISGIIILFALQYTGVQFHWWGNMASGIHQRAVEACGHTTNTCGRAIIQHIARKSVGTRRCAVTDTTPGS</sequence>
<keyword evidence="1" id="KW-1133">Transmembrane helix</keyword>
<feature type="transmembrane region" description="Helical" evidence="1">
    <location>
        <begin position="6"/>
        <end position="29"/>
    </location>
</feature>
<accession>A0A9P4X9V8</accession>
<comment type="caution">
    <text evidence="2">The sequence shown here is derived from an EMBL/GenBank/DDBJ whole genome shotgun (WGS) entry which is preliminary data.</text>
</comment>
<gene>
    <name evidence="2" type="ORF">CFAM422_009785</name>
</gene>
<reference evidence="2 3" key="1">
    <citation type="submission" date="2018-06" db="EMBL/GenBank/DDBJ databases">
        <title>Genome analysis of cellulolytic fungus Trichoderma lentiforme CFAM-422.</title>
        <authorList>
            <person name="Steindorff A.S."/>
            <person name="Formighieri E.F."/>
            <person name="Midorikawa G.E.O."/>
            <person name="Tamietti M.S."/>
            <person name="Ramos E.Z."/>
            <person name="Silva A.S."/>
            <person name="Bon E.P.S."/>
            <person name="Mendes T.D."/>
            <person name="Damaso M.C.T."/>
            <person name="Favaro L.C.L."/>
        </authorList>
    </citation>
    <scope>NUCLEOTIDE SEQUENCE [LARGE SCALE GENOMIC DNA]</scope>
    <source>
        <strain evidence="2 3">CFAM-422</strain>
    </source>
</reference>
<keyword evidence="3" id="KW-1185">Reference proteome</keyword>
<evidence type="ECO:0000256" key="1">
    <source>
        <dbReference type="SAM" id="Phobius"/>
    </source>
</evidence>
<dbReference type="EMBL" id="QLNT01000018">
    <property type="protein sequence ID" value="KAF3065688.1"/>
    <property type="molecule type" value="Genomic_DNA"/>
</dbReference>
<dbReference type="Proteomes" id="UP000801864">
    <property type="component" value="Unassembled WGS sequence"/>
</dbReference>
<organism evidence="2 3">
    <name type="scientific">Trichoderma lentiforme</name>
    <dbReference type="NCBI Taxonomy" id="1567552"/>
    <lineage>
        <taxon>Eukaryota</taxon>
        <taxon>Fungi</taxon>
        <taxon>Dikarya</taxon>
        <taxon>Ascomycota</taxon>
        <taxon>Pezizomycotina</taxon>
        <taxon>Sordariomycetes</taxon>
        <taxon>Hypocreomycetidae</taxon>
        <taxon>Hypocreales</taxon>
        <taxon>Hypocreaceae</taxon>
        <taxon>Trichoderma</taxon>
    </lineage>
</organism>
<protein>
    <submittedName>
        <fullName evidence="2">Uncharacterized protein</fullName>
    </submittedName>
</protein>